<feature type="domain" description="DUF6851" evidence="1">
    <location>
        <begin position="78"/>
        <end position="207"/>
    </location>
</feature>
<dbReference type="InterPro" id="IPR055161">
    <property type="entry name" value="NapH1-like_2nd"/>
</dbReference>
<evidence type="ECO:0000313" key="3">
    <source>
        <dbReference type="EMBL" id="MBE9042761.1"/>
    </source>
</evidence>
<evidence type="ECO:0000313" key="4">
    <source>
        <dbReference type="Proteomes" id="UP000621799"/>
    </source>
</evidence>
<evidence type="ECO:0000259" key="1">
    <source>
        <dbReference type="Pfam" id="PF21167"/>
    </source>
</evidence>
<organism evidence="3 4">
    <name type="scientific">Zarconia navalis LEGE 11467</name>
    <dbReference type="NCBI Taxonomy" id="1828826"/>
    <lineage>
        <taxon>Bacteria</taxon>
        <taxon>Bacillati</taxon>
        <taxon>Cyanobacteriota</taxon>
        <taxon>Cyanophyceae</taxon>
        <taxon>Oscillatoriophycideae</taxon>
        <taxon>Oscillatoriales</taxon>
        <taxon>Oscillatoriales incertae sedis</taxon>
        <taxon>Zarconia</taxon>
        <taxon>Zarconia navalis</taxon>
    </lineage>
</organism>
<feature type="domain" description="Vanadium-dependent haloperoxidase NapH1-like second helical-bundle" evidence="2">
    <location>
        <begin position="311"/>
        <end position="502"/>
    </location>
</feature>
<dbReference type="CDD" id="cd03398">
    <property type="entry name" value="PAP2_haloperoxidase"/>
    <property type="match status" value="1"/>
</dbReference>
<accession>A0A928ZBK1</accession>
<name>A0A928ZBK1_9CYAN</name>
<dbReference type="InterPro" id="IPR049283">
    <property type="entry name" value="DUF6851"/>
</dbReference>
<dbReference type="Gene3D" id="1.20.144.10">
    <property type="entry name" value="Phosphatidic acid phosphatase type 2/haloperoxidase"/>
    <property type="match status" value="1"/>
</dbReference>
<proteinExistence type="predicted"/>
<evidence type="ECO:0000259" key="2">
    <source>
        <dbReference type="Pfam" id="PF22778"/>
    </source>
</evidence>
<reference evidence="3" key="1">
    <citation type="submission" date="2020-10" db="EMBL/GenBank/DDBJ databases">
        <authorList>
            <person name="Castelo-Branco R."/>
            <person name="Eusebio N."/>
            <person name="Adriana R."/>
            <person name="Vieira A."/>
            <person name="Brugerolle De Fraissinette N."/>
            <person name="Rezende De Castro R."/>
            <person name="Schneider M.P."/>
            <person name="Vasconcelos V."/>
            <person name="Leao P.N."/>
        </authorList>
    </citation>
    <scope>NUCLEOTIDE SEQUENCE</scope>
    <source>
        <strain evidence="3">LEGE 11467</strain>
    </source>
</reference>
<sequence>MKQWLMKRPTNSRTTQRFSSVLSMGLAVLGLLSGQPVKALDFTLPEDANVVAKWNQATLEAIGDAQLYPTSASRVLAIVHDSIFEAWAAYDPVAIGPQLGDELQVSGDRITQENKREAVSYAAYHALVELFPSQVGLFNDLMNDLGYDAGFTTTDRLTEAGIGRLSARSVLDFRHDDGANYINGYEDITGYQPINTDDRIVDPNLWQALKVDNGQTEQAFITPQWGNVTPFALASGDEFLPPPPPAFGSPEYLNNTLEVIEYNAALDDRGKVLAEYWADGPGTVQPAGHWHLFAQYVSDRDGHTLDDDAKMFFILGNATLDAGISAWYAKVYYNYVRPITAIRYLAENEMLPEAHPYVRTNPQTEELEIFSWAGPDRGQEWVTGSEWMPYQKISFVSPAFAEYVSGHSTFSTAAAEVLKRYTGSDNFGARHTQAPYTSTYESSTPEQPVMLSWPTFTDAANESGISRLYGGIHFQPGDLNGRTMGRLVGDRVWERSQYYIDGGS</sequence>
<gene>
    <name evidence="3" type="ORF">IQ235_18535</name>
</gene>
<dbReference type="AlphaFoldDB" id="A0A928ZBK1"/>
<dbReference type="PANTHER" id="PTHR34599">
    <property type="entry name" value="PEROXIDASE-RELATED"/>
    <property type="match status" value="1"/>
</dbReference>
<dbReference type="SUPFAM" id="SSF48317">
    <property type="entry name" value="Acid phosphatase/Vanadium-dependent haloperoxidase"/>
    <property type="match status" value="1"/>
</dbReference>
<dbReference type="EMBL" id="JADEXN010000428">
    <property type="protein sequence ID" value="MBE9042761.1"/>
    <property type="molecule type" value="Genomic_DNA"/>
</dbReference>
<dbReference type="InterPro" id="IPR052559">
    <property type="entry name" value="V-haloperoxidase"/>
</dbReference>
<dbReference type="Pfam" id="PF22778">
    <property type="entry name" value="VCPO_2nd"/>
    <property type="match status" value="1"/>
</dbReference>
<dbReference type="InterPro" id="IPR016119">
    <property type="entry name" value="Br/Cl_peroxidase_C"/>
</dbReference>
<comment type="caution">
    <text evidence="3">The sequence shown here is derived from an EMBL/GenBank/DDBJ whole genome shotgun (WGS) entry which is preliminary data.</text>
</comment>
<dbReference type="Proteomes" id="UP000621799">
    <property type="component" value="Unassembled WGS sequence"/>
</dbReference>
<dbReference type="InterPro" id="IPR036938">
    <property type="entry name" value="PAP2/HPO_sf"/>
</dbReference>
<protein>
    <submittedName>
        <fullName evidence="3">Vanadium-dependent haloperoxidase</fullName>
    </submittedName>
</protein>
<dbReference type="PANTHER" id="PTHR34599:SF2">
    <property type="entry name" value="TRAF-TYPE DOMAIN-CONTAINING PROTEIN"/>
    <property type="match status" value="1"/>
</dbReference>
<keyword evidence="4" id="KW-1185">Reference proteome</keyword>
<dbReference type="Pfam" id="PF21167">
    <property type="entry name" value="DUF6851"/>
    <property type="match status" value="1"/>
</dbReference>
<dbReference type="Gene3D" id="1.10.606.10">
    <property type="entry name" value="Vanadium-containing Chloroperoxidase, domain 2"/>
    <property type="match status" value="1"/>
</dbReference>
<dbReference type="RefSeq" id="WP_264322907.1">
    <property type="nucleotide sequence ID" value="NZ_JADEXN010000428.1"/>
</dbReference>
<dbReference type="GO" id="GO:0004601">
    <property type="term" value="F:peroxidase activity"/>
    <property type="evidence" value="ECO:0007669"/>
    <property type="project" value="InterPro"/>
</dbReference>